<dbReference type="GeneID" id="91284866"/>
<dbReference type="PANTHER" id="PTHR43610:SF1">
    <property type="entry name" value="N-ACETYLTRANSFERASE DOMAIN-CONTAINING PROTEIN"/>
    <property type="match status" value="1"/>
</dbReference>
<dbReference type="PANTHER" id="PTHR43610">
    <property type="entry name" value="BLL6696 PROTEIN"/>
    <property type="match status" value="1"/>
</dbReference>
<organism evidence="2 3">
    <name type="scientific">Streptomyces griseorubiginosus</name>
    <dbReference type="NCBI Taxonomy" id="67304"/>
    <lineage>
        <taxon>Bacteria</taxon>
        <taxon>Bacillati</taxon>
        <taxon>Actinomycetota</taxon>
        <taxon>Actinomycetes</taxon>
        <taxon>Kitasatosporales</taxon>
        <taxon>Streptomycetaceae</taxon>
        <taxon>Streptomyces</taxon>
    </lineage>
</organism>
<dbReference type="EMBL" id="CP032427">
    <property type="protein sequence ID" value="AYC41734.1"/>
    <property type="molecule type" value="Genomic_DNA"/>
</dbReference>
<accession>A0AAI8PQV0</accession>
<dbReference type="Pfam" id="PF13302">
    <property type="entry name" value="Acetyltransf_3"/>
    <property type="match status" value="1"/>
</dbReference>
<proteinExistence type="predicted"/>
<feature type="domain" description="N-acetyltransferase" evidence="1">
    <location>
        <begin position="16"/>
        <end position="182"/>
    </location>
</feature>
<dbReference type="InterPro" id="IPR000182">
    <property type="entry name" value="GNAT_dom"/>
</dbReference>
<protein>
    <submittedName>
        <fullName evidence="2">Ribosomal N-acetyltransferase YdaF</fullName>
        <ecNumber evidence="2">2.3.1.-</ecNumber>
    </submittedName>
</protein>
<keyword evidence="2" id="KW-0012">Acyltransferase</keyword>
<dbReference type="KEGG" id="sge:DWG14_06025"/>
<dbReference type="EC" id="2.3.1.-" evidence="2"/>
<dbReference type="RefSeq" id="WP_062025041.1">
    <property type="nucleotide sequence ID" value="NZ_CP032427.1"/>
</dbReference>
<evidence type="ECO:0000313" key="2">
    <source>
        <dbReference type="EMBL" id="AYC41734.1"/>
    </source>
</evidence>
<name>A0AAI8PQV0_9ACTN</name>
<dbReference type="InterPro" id="IPR016181">
    <property type="entry name" value="Acyl_CoA_acyltransferase"/>
</dbReference>
<dbReference type="GO" id="GO:0016747">
    <property type="term" value="F:acyltransferase activity, transferring groups other than amino-acyl groups"/>
    <property type="evidence" value="ECO:0007669"/>
    <property type="project" value="InterPro"/>
</dbReference>
<dbReference type="Proteomes" id="UP000265765">
    <property type="component" value="Chromosome"/>
</dbReference>
<sequence>MSWKNLSDTVLTNDRVELRRIRLADRAAFERIVYDEEIWRYFVTRIETSAELDTFMETAIKDTLSGVRNVFAIIDHESGHIVGSSAYGNLAEAERRLEIGWSWVATNVRRTGLNRAAKLALLDHAFDVLECERVEFKTDVLNTVARKGLMSLGAQEEGVLRSFNYMPGGRRRDVVYYSILRDEWPALRKERFTSRPLQKGK</sequence>
<dbReference type="AlphaFoldDB" id="A0AAI8PQV0"/>
<dbReference type="Gene3D" id="3.40.630.30">
    <property type="match status" value="1"/>
</dbReference>
<reference evidence="2 3" key="1">
    <citation type="submission" date="2018-09" db="EMBL/GenBank/DDBJ databases">
        <title>Production of Trimethoprim by Streptomyces sp. 3E-1.</title>
        <authorList>
            <person name="Kang H.J."/>
            <person name="Kim S.B."/>
        </authorList>
    </citation>
    <scope>NUCLEOTIDE SEQUENCE [LARGE SCALE GENOMIC DNA]</scope>
    <source>
        <strain evidence="2 3">3E-1</strain>
    </source>
</reference>
<evidence type="ECO:0000313" key="3">
    <source>
        <dbReference type="Proteomes" id="UP000265765"/>
    </source>
</evidence>
<gene>
    <name evidence="2" type="primary">ydaF_7</name>
    <name evidence="2" type="ORF">DWG14_06025</name>
</gene>
<evidence type="ECO:0000259" key="1">
    <source>
        <dbReference type="PROSITE" id="PS51186"/>
    </source>
</evidence>
<keyword evidence="2" id="KW-0808">Transferase</keyword>
<dbReference type="PROSITE" id="PS51186">
    <property type="entry name" value="GNAT"/>
    <property type="match status" value="1"/>
</dbReference>
<dbReference type="SUPFAM" id="SSF55729">
    <property type="entry name" value="Acyl-CoA N-acyltransferases (Nat)"/>
    <property type="match status" value="1"/>
</dbReference>